<dbReference type="InterPro" id="IPR021137">
    <property type="entry name" value="Ribosomal_bL35-like"/>
</dbReference>
<protein>
    <recommendedName>
        <fullName evidence="4 5">Large ribosomal subunit protein bL35</fullName>
    </recommendedName>
</protein>
<dbReference type="GO" id="GO:0003735">
    <property type="term" value="F:structural constituent of ribosome"/>
    <property type="evidence" value="ECO:0007669"/>
    <property type="project" value="InterPro"/>
</dbReference>
<proteinExistence type="inferred from homology"/>
<dbReference type="InterPro" id="IPR037229">
    <property type="entry name" value="Ribosomal_bL35_sf"/>
</dbReference>
<dbReference type="Proteomes" id="UP000240042">
    <property type="component" value="Unassembled WGS sequence"/>
</dbReference>
<dbReference type="OrthoDB" id="47476at2"/>
<keyword evidence="3 5" id="KW-0687">Ribonucleoprotein</keyword>
<accession>A0A1I1DEX6</accession>
<dbReference type="PRINTS" id="PR00064">
    <property type="entry name" value="RIBOSOMALL35"/>
</dbReference>
<evidence type="ECO:0000256" key="4">
    <source>
        <dbReference type="ARBA" id="ARBA00071664"/>
    </source>
</evidence>
<dbReference type="Gene3D" id="4.10.410.60">
    <property type="match status" value="1"/>
</dbReference>
<evidence type="ECO:0000256" key="5">
    <source>
        <dbReference type="HAMAP-Rule" id="MF_00514"/>
    </source>
</evidence>
<dbReference type="EMBL" id="FOKY01000001">
    <property type="protein sequence ID" value="SFB71073.1"/>
    <property type="molecule type" value="Genomic_DNA"/>
</dbReference>
<dbReference type="InterPro" id="IPR001706">
    <property type="entry name" value="Ribosomal_bL35"/>
</dbReference>
<keyword evidence="2 5" id="KW-0689">Ribosomal protein</keyword>
<organism evidence="7 8">
    <name type="scientific">Brevinema andersonii</name>
    <dbReference type="NCBI Taxonomy" id="34097"/>
    <lineage>
        <taxon>Bacteria</taxon>
        <taxon>Pseudomonadati</taxon>
        <taxon>Spirochaetota</taxon>
        <taxon>Spirochaetia</taxon>
        <taxon>Brevinematales</taxon>
        <taxon>Brevinemataceae</taxon>
        <taxon>Brevinema</taxon>
    </lineage>
</organism>
<name>A0A1I1DEX6_BREAD</name>
<dbReference type="HAMAP" id="MF_00514">
    <property type="entry name" value="Ribosomal_bL35"/>
    <property type="match status" value="1"/>
</dbReference>
<dbReference type="STRING" id="34097.SAMN02745150_00399"/>
<comment type="similarity">
    <text evidence="1 5 6">Belongs to the bacterial ribosomal protein bL35 family.</text>
</comment>
<sequence length="65" mass="7659">MPKMKTRRSVAKRYFISSSGKVRRCKCGRRHQLEHKTPKIKRTSKGLVEVFPALARKVRLMMPYV</sequence>
<dbReference type="SUPFAM" id="SSF143034">
    <property type="entry name" value="L35p-like"/>
    <property type="match status" value="1"/>
</dbReference>
<dbReference type="AlphaFoldDB" id="A0A1I1DEX6"/>
<evidence type="ECO:0000256" key="1">
    <source>
        <dbReference type="ARBA" id="ARBA00006598"/>
    </source>
</evidence>
<dbReference type="FunFam" id="4.10.410.60:FF:000001">
    <property type="entry name" value="50S ribosomal protein L35"/>
    <property type="match status" value="1"/>
</dbReference>
<evidence type="ECO:0000313" key="8">
    <source>
        <dbReference type="Proteomes" id="UP000240042"/>
    </source>
</evidence>
<dbReference type="Pfam" id="PF01632">
    <property type="entry name" value="Ribosomal_L35p"/>
    <property type="match status" value="1"/>
</dbReference>
<dbReference type="NCBIfam" id="TIGR00001">
    <property type="entry name" value="rpmI_bact"/>
    <property type="match status" value="1"/>
</dbReference>
<keyword evidence="8" id="KW-1185">Reference proteome</keyword>
<dbReference type="GO" id="GO:0022625">
    <property type="term" value="C:cytosolic large ribosomal subunit"/>
    <property type="evidence" value="ECO:0007669"/>
    <property type="project" value="TreeGrafter"/>
</dbReference>
<evidence type="ECO:0000256" key="3">
    <source>
        <dbReference type="ARBA" id="ARBA00023274"/>
    </source>
</evidence>
<evidence type="ECO:0000313" key="7">
    <source>
        <dbReference type="EMBL" id="SFB71073.1"/>
    </source>
</evidence>
<dbReference type="PROSITE" id="PS00936">
    <property type="entry name" value="RIBOSOMAL_L35"/>
    <property type="match status" value="1"/>
</dbReference>
<dbReference type="PANTHER" id="PTHR33343">
    <property type="entry name" value="54S RIBOSOMAL PROTEIN BL35M"/>
    <property type="match status" value="1"/>
</dbReference>
<dbReference type="PANTHER" id="PTHR33343:SF1">
    <property type="entry name" value="LARGE RIBOSOMAL SUBUNIT PROTEIN BL35M"/>
    <property type="match status" value="1"/>
</dbReference>
<gene>
    <name evidence="5" type="primary">rpmI</name>
    <name evidence="7" type="ORF">SAMN02745150_00399</name>
</gene>
<reference evidence="8" key="1">
    <citation type="submission" date="2016-10" db="EMBL/GenBank/DDBJ databases">
        <authorList>
            <person name="Varghese N."/>
            <person name="Submissions S."/>
        </authorList>
    </citation>
    <scope>NUCLEOTIDE SEQUENCE [LARGE SCALE GENOMIC DNA]</scope>
    <source>
        <strain evidence="8">ATCC 43811</strain>
    </source>
</reference>
<evidence type="ECO:0000256" key="6">
    <source>
        <dbReference type="RuleBase" id="RU000568"/>
    </source>
</evidence>
<dbReference type="GO" id="GO:0006412">
    <property type="term" value="P:translation"/>
    <property type="evidence" value="ECO:0007669"/>
    <property type="project" value="UniProtKB-UniRule"/>
</dbReference>
<dbReference type="InterPro" id="IPR018265">
    <property type="entry name" value="Ribosomal_bL35_CS"/>
</dbReference>
<evidence type="ECO:0000256" key="2">
    <source>
        <dbReference type="ARBA" id="ARBA00022980"/>
    </source>
</evidence>